<sequence length="76" mass="8475">MKKIISMLITITLIAASTAFVFAEKGEVSQNEVGKIKEFTDLTKHWAKGYIDKLIALETINGYEDGTFKPDNPIKV</sequence>
<feature type="non-terminal residue" evidence="4">
    <location>
        <position position="76"/>
    </location>
</feature>
<evidence type="ECO:0000313" key="4">
    <source>
        <dbReference type="EMBL" id="SHK08047.1"/>
    </source>
</evidence>
<reference evidence="4 5" key="1">
    <citation type="submission" date="2016-11" db="EMBL/GenBank/DDBJ databases">
        <authorList>
            <person name="Jaros S."/>
            <person name="Januszkiewicz K."/>
            <person name="Wedrychowicz H."/>
        </authorList>
    </citation>
    <scope>NUCLEOTIDE SEQUENCE [LARGE SCALE GENOMIC DNA]</scope>
    <source>
        <strain evidence="4 5">DSM 15212</strain>
    </source>
</reference>
<evidence type="ECO:0000313" key="5">
    <source>
        <dbReference type="Proteomes" id="UP000184465"/>
    </source>
</evidence>
<keyword evidence="1" id="KW-0677">Repeat</keyword>
<dbReference type="RefSeq" id="WP_131821247.1">
    <property type="nucleotide sequence ID" value="NZ_FRAG01000024.1"/>
</dbReference>
<dbReference type="PROSITE" id="PS51272">
    <property type="entry name" value="SLH"/>
    <property type="match status" value="1"/>
</dbReference>
<evidence type="ECO:0000256" key="1">
    <source>
        <dbReference type="ARBA" id="ARBA00022737"/>
    </source>
</evidence>
<organism evidence="4 5">
    <name type="scientific">Paramaledivibacter caminithermalis (strain DSM 15212 / CIP 107654 / DViRD3)</name>
    <name type="common">Clostridium caminithermale</name>
    <dbReference type="NCBI Taxonomy" id="1121301"/>
    <lineage>
        <taxon>Bacteria</taxon>
        <taxon>Bacillati</taxon>
        <taxon>Bacillota</taxon>
        <taxon>Clostridia</taxon>
        <taxon>Peptostreptococcales</taxon>
        <taxon>Caminicellaceae</taxon>
        <taxon>Paramaledivibacter</taxon>
    </lineage>
</organism>
<dbReference type="OrthoDB" id="174569at2"/>
<dbReference type="InterPro" id="IPR001119">
    <property type="entry name" value="SLH_dom"/>
</dbReference>
<evidence type="ECO:0000256" key="2">
    <source>
        <dbReference type="SAM" id="SignalP"/>
    </source>
</evidence>
<feature type="signal peptide" evidence="2">
    <location>
        <begin position="1"/>
        <end position="23"/>
    </location>
</feature>
<gene>
    <name evidence="4" type="ORF">SAMN02745912_02191</name>
</gene>
<protein>
    <submittedName>
        <fullName evidence="4">S-layer homology domain-containing protein</fullName>
    </submittedName>
</protein>
<evidence type="ECO:0000259" key="3">
    <source>
        <dbReference type="PROSITE" id="PS51272"/>
    </source>
</evidence>
<accession>A0A1M6PJD5</accession>
<proteinExistence type="predicted"/>
<dbReference type="AlphaFoldDB" id="A0A1M6PJD5"/>
<feature type="chain" id="PRO_5013223442" evidence="2">
    <location>
        <begin position="24"/>
        <end position="76"/>
    </location>
</feature>
<keyword evidence="5" id="KW-1185">Reference proteome</keyword>
<dbReference type="EMBL" id="FRAG01000024">
    <property type="protein sequence ID" value="SHK08047.1"/>
    <property type="molecule type" value="Genomic_DNA"/>
</dbReference>
<dbReference type="Proteomes" id="UP000184465">
    <property type="component" value="Unassembled WGS sequence"/>
</dbReference>
<name>A0A1M6PJD5_PARC5</name>
<keyword evidence="2" id="KW-0732">Signal</keyword>
<feature type="domain" description="SLH" evidence="3">
    <location>
        <begin position="34"/>
        <end position="76"/>
    </location>
</feature>
<dbReference type="Pfam" id="PF00395">
    <property type="entry name" value="SLH"/>
    <property type="match status" value="1"/>
</dbReference>